<dbReference type="AlphaFoldDB" id="A0A9D1N2Q8"/>
<dbReference type="EMBL" id="DVOD01000072">
    <property type="protein sequence ID" value="HIU93513.1"/>
    <property type="molecule type" value="Genomic_DNA"/>
</dbReference>
<organism evidence="1 2">
    <name type="scientific">Candidatus Limenecus avicola</name>
    <dbReference type="NCBI Taxonomy" id="2840847"/>
    <lineage>
        <taxon>Bacteria</taxon>
        <taxon>Bacillati</taxon>
        <taxon>Bacillota</taxon>
        <taxon>Clostridia</taxon>
        <taxon>Eubacteriales</taxon>
        <taxon>Clostridiaceae</taxon>
        <taxon>Clostridiaceae incertae sedis</taxon>
        <taxon>Candidatus Limenecus</taxon>
    </lineage>
</organism>
<comment type="caution">
    <text evidence="1">The sequence shown here is derived from an EMBL/GenBank/DDBJ whole genome shotgun (WGS) entry which is preliminary data.</text>
</comment>
<reference evidence="1" key="2">
    <citation type="journal article" date="2021" name="PeerJ">
        <title>Extensive microbial diversity within the chicken gut microbiome revealed by metagenomics and culture.</title>
        <authorList>
            <person name="Gilroy R."/>
            <person name="Ravi A."/>
            <person name="Getino M."/>
            <person name="Pursley I."/>
            <person name="Horton D.L."/>
            <person name="Alikhan N.F."/>
            <person name="Baker D."/>
            <person name="Gharbi K."/>
            <person name="Hall N."/>
            <person name="Watson M."/>
            <person name="Adriaenssens E.M."/>
            <person name="Foster-Nyarko E."/>
            <person name="Jarju S."/>
            <person name="Secka A."/>
            <person name="Antonio M."/>
            <person name="Oren A."/>
            <person name="Chaudhuri R.R."/>
            <person name="La Ragione R."/>
            <person name="Hildebrand F."/>
            <person name="Pallen M.J."/>
        </authorList>
    </citation>
    <scope>NUCLEOTIDE SEQUENCE</scope>
    <source>
        <strain evidence="1">CHK154-7741</strain>
    </source>
</reference>
<protein>
    <submittedName>
        <fullName evidence="1">Uncharacterized protein</fullName>
    </submittedName>
</protein>
<sequence>MQKTTKEAYRETKEKEISTVLAIVKESVNKLRNAGVTEDEIIKYAQEEMKSVNTILNSIEPYYKEKIEQEFTEYESDELDNIN</sequence>
<evidence type="ECO:0000313" key="1">
    <source>
        <dbReference type="EMBL" id="HIU93513.1"/>
    </source>
</evidence>
<evidence type="ECO:0000313" key="2">
    <source>
        <dbReference type="Proteomes" id="UP000886748"/>
    </source>
</evidence>
<accession>A0A9D1N2Q8</accession>
<gene>
    <name evidence="1" type="ORF">IAD26_10345</name>
</gene>
<name>A0A9D1N2Q8_9CLOT</name>
<dbReference type="Proteomes" id="UP000886748">
    <property type="component" value="Unassembled WGS sequence"/>
</dbReference>
<reference evidence="1" key="1">
    <citation type="submission" date="2020-10" db="EMBL/GenBank/DDBJ databases">
        <authorList>
            <person name="Gilroy R."/>
        </authorList>
    </citation>
    <scope>NUCLEOTIDE SEQUENCE</scope>
    <source>
        <strain evidence="1">CHK154-7741</strain>
    </source>
</reference>
<proteinExistence type="predicted"/>